<dbReference type="KEGG" id="wna:KA717_34480"/>
<evidence type="ECO:0000313" key="1">
    <source>
        <dbReference type="EMBL" id="UXE60570.1"/>
    </source>
</evidence>
<accession>A0A977KY67</accession>
<organism evidence="1">
    <name type="scientific">Woronichinia naegeliana WA131</name>
    <dbReference type="NCBI Taxonomy" id="2824559"/>
    <lineage>
        <taxon>Bacteria</taxon>
        <taxon>Bacillati</taxon>
        <taxon>Cyanobacteriota</taxon>
        <taxon>Cyanophyceae</taxon>
        <taxon>Synechococcales</taxon>
        <taxon>Coelosphaeriaceae</taxon>
        <taxon>Woronichinia</taxon>
    </lineage>
</organism>
<protein>
    <submittedName>
        <fullName evidence="1">DUF6338 family protein</fullName>
    </submittedName>
</protein>
<reference evidence="1" key="1">
    <citation type="submission" date="2021-04" db="EMBL/GenBank/DDBJ databases">
        <title>Genome sequence of Woronichinia naegeliana from Washington state freshwater lake bloom.</title>
        <authorList>
            <person name="Dreher T.W."/>
        </authorList>
    </citation>
    <scope>NUCLEOTIDE SEQUENCE</scope>
    <source>
        <strain evidence="1">WA131</strain>
    </source>
</reference>
<sequence length="141" mass="15952">MGIACPIFFSHLPCSRTSHCPVLLGLIFGFANQQQLVERGLAILGFKILSGFPSAWDYKFSRINEPLWVLVTLKDGSQVAGRFGKNSFASSESSERDLYLESVYQLLENKPWERVNETSGILIKAEEIRYIEFLNDSTEDL</sequence>
<gene>
    <name evidence="1" type="ORF">KA717_34480</name>
</gene>
<dbReference type="Proteomes" id="UP001065613">
    <property type="component" value="Chromosome"/>
</dbReference>
<dbReference type="AlphaFoldDB" id="A0A977KY67"/>
<dbReference type="EMBL" id="CP073041">
    <property type="protein sequence ID" value="UXE60570.1"/>
    <property type="molecule type" value="Genomic_DNA"/>
</dbReference>
<proteinExistence type="predicted"/>
<dbReference type="InterPro" id="IPR045919">
    <property type="entry name" value="DUF6338"/>
</dbReference>
<dbReference type="Pfam" id="PF19865">
    <property type="entry name" value="DUF6338"/>
    <property type="match status" value="1"/>
</dbReference>
<name>A0A977KY67_9CYAN</name>